<dbReference type="RefSeq" id="WP_110251326.1">
    <property type="nucleotide sequence ID" value="NZ_QJJR01000006.1"/>
</dbReference>
<sequence length="133" mass="15915">MKEKIIAFMRGRNGTDQLYVATLIAYFIVLFLSRYLYPNIMSALMTLLIIVAVFRIFSKNIQKRQQENRQYLYLVNKVKRFFKKLTQRMKDLPTKRYRKCSNCAVVLRLDRKIGTNQVVCPRCGHRFNVVIKW</sequence>
<comment type="caution">
    <text evidence="2">The sequence shown here is derived from an EMBL/GenBank/DDBJ whole genome shotgun (WGS) entry which is preliminary data.</text>
</comment>
<keyword evidence="1" id="KW-1133">Transmembrane helix</keyword>
<keyword evidence="3" id="KW-1185">Reference proteome</keyword>
<gene>
    <name evidence="2" type="ORF">DES38_10620</name>
</gene>
<evidence type="ECO:0000313" key="2">
    <source>
        <dbReference type="EMBL" id="PXW90986.1"/>
    </source>
</evidence>
<evidence type="ECO:0000256" key="1">
    <source>
        <dbReference type="SAM" id="Phobius"/>
    </source>
</evidence>
<dbReference type="EMBL" id="QJJR01000006">
    <property type="protein sequence ID" value="PXW90986.1"/>
    <property type="molecule type" value="Genomic_DNA"/>
</dbReference>
<proteinExistence type="predicted"/>
<keyword evidence="1" id="KW-0472">Membrane</keyword>
<feature type="transmembrane region" description="Helical" evidence="1">
    <location>
        <begin position="18"/>
        <end position="34"/>
    </location>
</feature>
<accession>A0A2V3WBS4</accession>
<dbReference type="CDD" id="cd20335">
    <property type="entry name" value="BRcat_RBR"/>
    <property type="match status" value="1"/>
</dbReference>
<keyword evidence="1" id="KW-0812">Transmembrane</keyword>
<evidence type="ECO:0000313" key="3">
    <source>
        <dbReference type="Proteomes" id="UP000247922"/>
    </source>
</evidence>
<dbReference type="Proteomes" id="UP000247922">
    <property type="component" value="Unassembled WGS sequence"/>
</dbReference>
<evidence type="ECO:0008006" key="4">
    <source>
        <dbReference type="Google" id="ProtNLM"/>
    </source>
</evidence>
<dbReference type="OrthoDB" id="3174166at2"/>
<organism evidence="2 3">
    <name type="scientific">Streptohalobacillus salinus</name>
    <dbReference type="NCBI Taxonomy" id="621096"/>
    <lineage>
        <taxon>Bacteria</taxon>
        <taxon>Bacillati</taxon>
        <taxon>Bacillota</taxon>
        <taxon>Bacilli</taxon>
        <taxon>Bacillales</taxon>
        <taxon>Bacillaceae</taxon>
        <taxon>Streptohalobacillus</taxon>
    </lineage>
</organism>
<name>A0A2V3WBS4_9BACI</name>
<protein>
    <recommendedName>
        <fullName evidence="4">Zn-finger containing protein</fullName>
    </recommendedName>
</protein>
<reference evidence="2 3" key="1">
    <citation type="submission" date="2018-05" db="EMBL/GenBank/DDBJ databases">
        <title>Genomic Encyclopedia of Type Strains, Phase IV (KMG-IV): sequencing the most valuable type-strain genomes for metagenomic binning, comparative biology and taxonomic classification.</title>
        <authorList>
            <person name="Goeker M."/>
        </authorList>
    </citation>
    <scope>NUCLEOTIDE SEQUENCE [LARGE SCALE GENOMIC DNA]</scope>
    <source>
        <strain evidence="2 3">DSM 22440</strain>
    </source>
</reference>
<dbReference type="AlphaFoldDB" id="A0A2V3WBS4"/>
<feature type="transmembrane region" description="Helical" evidence="1">
    <location>
        <begin position="40"/>
        <end position="57"/>
    </location>
</feature>